<dbReference type="InterPro" id="IPR012337">
    <property type="entry name" value="RNaseH-like_sf"/>
</dbReference>
<reference evidence="4" key="1">
    <citation type="journal article" date="2022" name="Cell">
        <title>Repeat-based holocentromeres influence genome architecture and karyotype evolution.</title>
        <authorList>
            <person name="Hofstatter P.G."/>
            <person name="Thangavel G."/>
            <person name="Lux T."/>
            <person name="Neumann P."/>
            <person name="Vondrak T."/>
            <person name="Novak P."/>
            <person name="Zhang M."/>
            <person name="Costa L."/>
            <person name="Castellani M."/>
            <person name="Scott A."/>
            <person name="Toegelov H."/>
            <person name="Fuchs J."/>
            <person name="Mata-Sucre Y."/>
            <person name="Dias Y."/>
            <person name="Vanzela A.L.L."/>
            <person name="Huettel B."/>
            <person name="Almeida C.C.S."/>
            <person name="Simkova H."/>
            <person name="Souza G."/>
            <person name="Pedrosa-Harand A."/>
            <person name="Macas J."/>
            <person name="Mayer K.F.X."/>
            <person name="Houben A."/>
            <person name="Marques A."/>
        </authorList>
    </citation>
    <scope>NUCLEOTIDE SEQUENCE</scope>
    <source>
        <strain evidence="4">RhyBre1mFocal</strain>
    </source>
</reference>
<dbReference type="SUPFAM" id="SSF53098">
    <property type="entry name" value="Ribonuclease H-like"/>
    <property type="match status" value="1"/>
</dbReference>
<dbReference type="InterPro" id="IPR001584">
    <property type="entry name" value="Integrase_cat-core"/>
</dbReference>
<dbReference type="PANTHER" id="PTHR11439:SF455">
    <property type="entry name" value="RLK (RECEPTOR-LIKE PROTEIN KINASE) 8, PUTATIVE-RELATED"/>
    <property type="match status" value="1"/>
</dbReference>
<evidence type="ECO:0000313" key="4">
    <source>
        <dbReference type="EMBL" id="KAJ1695606.1"/>
    </source>
</evidence>
<dbReference type="EMBL" id="JAMQYH010000003">
    <property type="protein sequence ID" value="KAJ1695606.1"/>
    <property type="molecule type" value="Genomic_DNA"/>
</dbReference>
<dbReference type="OrthoDB" id="1930494at2759"/>
<dbReference type="InterPro" id="IPR036397">
    <property type="entry name" value="RNaseH_sf"/>
</dbReference>
<dbReference type="GO" id="GO:0015074">
    <property type="term" value="P:DNA integration"/>
    <property type="evidence" value="ECO:0007669"/>
    <property type="project" value="InterPro"/>
</dbReference>
<keyword evidence="1" id="KW-0064">Aspartyl protease</keyword>
<accession>A0A9Q0HR95</accession>
<dbReference type="InterPro" id="IPR013103">
    <property type="entry name" value="RVT_2"/>
</dbReference>
<feature type="region of interest" description="Disordered" evidence="2">
    <location>
        <begin position="1176"/>
        <end position="1196"/>
    </location>
</feature>
<organism evidence="4 5">
    <name type="scientific">Rhynchospora breviuscula</name>
    <dbReference type="NCBI Taxonomy" id="2022672"/>
    <lineage>
        <taxon>Eukaryota</taxon>
        <taxon>Viridiplantae</taxon>
        <taxon>Streptophyta</taxon>
        <taxon>Embryophyta</taxon>
        <taxon>Tracheophyta</taxon>
        <taxon>Spermatophyta</taxon>
        <taxon>Magnoliopsida</taxon>
        <taxon>Liliopsida</taxon>
        <taxon>Poales</taxon>
        <taxon>Cyperaceae</taxon>
        <taxon>Cyperoideae</taxon>
        <taxon>Rhynchosporeae</taxon>
        <taxon>Rhynchospora</taxon>
    </lineage>
</organism>
<dbReference type="SUPFAM" id="SSF56672">
    <property type="entry name" value="DNA/RNA polymerases"/>
    <property type="match status" value="1"/>
</dbReference>
<keyword evidence="1" id="KW-0378">Hydrolase</keyword>
<proteinExistence type="predicted"/>
<feature type="domain" description="Integrase catalytic" evidence="3">
    <location>
        <begin position="366"/>
        <end position="491"/>
    </location>
</feature>
<dbReference type="Pfam" id="PF25597">
    <property type="entry name" value="SH3_retrovirus"/>
    <property type="match status" value="1"/>
</dbReference>
<comment type="caution">
    <text evidence="4">The sequence shown here is derived from an EMBL/GenBank/DDBJ whole genome shotgun (WGS) entry which is preliminary data.</text>
</comment>
<dbReference type="Pfam" id="PF07727">
    <property type="entry name" value="RVT_2"/>
    <property type="match status" value="1"/>
</dbReference>
<feature type="compositionally biased region" description="Low complexity" evidence="2">
    <location>
        <begin position="603"/>
        <end position="623"/>
    </location>
</feature>
<sequence>MAIDRLTPPVNINHQIHTLLNAENFLVWRSQILPVIRGHALMGYLDGSLMAPVASIPGANNILISNPDYELWHQQDQLILAWLFSSISPSILAQVVNCQTSASLWQYINQLHTSQSMAKTLDLQLQLQTSKRGGASCAQFLQHMQEIVDRLRSIGSSISDQELVMYTLQGLGADFDNFVTAVSMRESTLSMSEFTNLLLAHEARILNSLKSSSSSSVHLSTTQSGASSSNTDQSVFYANNVKNKNTQFYSPNRGRGNFRGRSRGNSRGRGRGRQINSDQEESQCQICSRWGHTALECYHRFDIRYTAPLSLQTNTGTMQHAQPQALIAEPAPSTSSHAQWYIDSGATSHVTADLNNLSSAHPYNGPEAVHIGNGTGLSITHIGYACIQSGTNQLKLNSVLLCDGGSEYKPLIKTYPEITFKISCPYTPEQNGLAERKHRHIVELGLANLFHANIPMKFWDYIFESVLYVINRLPSAPTGVTSPFQKLFNQPPDYKLLHVLGCVCYPLLRPYNSNKLQPRSEQCIFLGYSTTYKGYYCLHMPTSRMYISRHVQFDDNNLPLLIRDTPSSISHDNTSQHDQNTPLATTLTVLPAVHTTPPPPSTLMPTTVTQLSPSPSASHPSTSVNQTPSHSMQTRSKTNKLKPKKYPNHQIYSADNQVTAQADPTCYTQASKHACWRQAMANELSALAQNATWELVQPPPDAHVIGAKWLFKTKFRSDGTVERHKARLVAKGYNQEEGIDYDETFSPVIKPTTIRTVLTISLSQRWQIHQLDVNNAFLHGDLKETVFMEQPPGFVDPSYPHYVCKLKKALYGLKQAPRAWFFKLKNFLLSHQFKCAQSDNSLFIHQSSKTIIYILVYVDDILITGNNDNAITELMQSLHNHFALKNLGSLNYFLGIEAKTTSTGVHLTQTRYLSNILQRANMHTAKPCSTPISTGVQPSKYSGTAMENPQLYRSVVGALQYATITRPDLTFAVNKVSQFMASPTDIHWQLVKRIMRYIRGTLTHGLHFKASANLALHAYCDADWAGCPDDRRSTTGFAVFLGPNLISWSSKKQATVSRSSTEAEYRSLAVTTSEICWLTYLLTELRFQPTQKPTLWCDNLGATFLAANPVFHARTKHIELDFHFVREKVADKLINVQYICSADQLGDFFTKGLSKARFNLLRSKLNVVTDQSSLRGAVEEPKSTELDNCSDSEMET</sequence>
<dbReference type="Proteomes" id="UP001151287">
    <property type="component" value="Unassembled WGS sequence"/>
</dbReference>
<dbReference type="InterPro" id="IPR054722">
    <property type="entry name" value="PolX-like_BBD"/>
</dbReference>
<dbReference type="InterPro" id="IPR043502">
    <property type="entry name" value="DNA/RNA_pol_sf"/>
</dbReference>
<dbReference type="AlphaFoldDB" id="A0A9Q0HR95"/>
<keyword evidence="1" id="KW-0645">Protease</keyword>
<dbReference type="GO" id="GO:0004190">
    <property type="term" value="F:aspartic-type endopeptidase activity"/>
    <property type="evidence" value="ECO:0007669"/>
    <property type="project" value="UniProtKB-KW"/>
</dbReference>
<name>A0A9Q0HR95_9POAL</name>
<dbReference type="InterPro" id="IPR057670">
    <property type="entry name" value="SH3_retrovirus"/>
</dbReference>
<dbReference type="Gene3D" id="3.30.420.10">
    <property type="entry name" value="Ribonuclease H-like superfamily/Ribonuclease H"/>
    <property type="match status" value="1"/>
</dbReference>
<keyword evidence="5" id="KW-1185">Reference proteome</keyword>
<dbReference type="Pfam" id="PF14223">
    <property type="entry name" value="Retrotran_gag_2"/>
    <property type="match status" value="1"/>
</dbReference>
<dbReference type="GO" id="GO:0003676">
    <property type="term" value="F:nucleic acid binding"/>
    <property type="evidence" value="ECO:0007669"/>
    <property type="project" value="InterPro"/>
</dbReference>
<evidence type="ECO:0000256" key="1">
    <source>
        <dbReference type="ARBA" id="ARBA00022750"/>
    </source>
</evidence>
<evidence type="ECO:0000313" key="5">
    <source>
        <dbReference type="Proteomes" id="UP001151287"/>
    </source>
</evidence>
<evidence type="ECO:0000259" key="3">
    <source>
        <dbReference type="PROSITE" id="PS50994"/>
    </source>
</evidence>
<protein>
    <recommendedName>
        <fullName evidence="3">Integrase catalytic domain-containing protein</fullName>
    </recommendedName>
</protein>
<dbReference type="PANTHER" id="PTHR11439">
    <property type="entry name" value="GAG-POL-RELATED RETROTRANSPOSON"/>
    <property type="match status" value="1"/>
</dbReference>
<feature type="compositionally biased region" description="Basic residues" evidence="2">
    <location>
        <begin position="256"/>
        <end position="272"/>
    </location>
</feature>
<feature type="region of interest" description="Disordered" evidence="2">
    <location>
        <begin position="591"/>
        <end position="645"/>
    </location>
</feature>
<evidence type="ECO:0000256" key="2">
    <source>
        <dbReference type="SAM" id="MobiDB-lite"/>
    </source>
</evidence>
<dbReference type="Pfam" id="PF22936">
    <property type="entry name" value="Pol_BBD"/>
    <property type="match status" value="1"/>
</dbReference>
<feature type="region of interest" description="Disordered" evidence="2">
    <location>
        <begin position="245"/>
        <end position="278"/>
    </location>
</feature>
<gene>
    <name evidence="4" type="ORF">LUZ63_012304</name>
</gene>
<dbReference type="CDD" id="cd09272">
    <property type="entry name" value="RNase_HI_RT_Ty1"/>
    <property type="match status" value="1"/>
</dbReference>
<feature type="compositionally biased region" description="Polar residues" evidence="2">
    <location>
        <begin position="624"/>
        <end position="636"/>
    </location>
</feature>
<dbReference type="PROSITE" id="PS50994">
    <property type="entry name" value="INTEGRASE"/>
    <property type="match status" value="1"/>
</dbReference>